<comment type="caution">
    <text evidence="1">The sequence shown here is derived from an EMBL/GenBank/DDBJ whole genome shotgun (WGS) entry which is preliminary data.</text>
</comment>
<name>A0ABT1G7E1_9GAMM</name>
<organism evidence="1 2">
    <name type="scientific">Natronospira proteinivora</name>
    <dbReference type="NCBI Taxonomy" id="1807133"/>
    <lineage>
        <taxon>Bacteria</taxon>
        <taxon>Pseudomonadati</taxon>
        <taxon>Pseudomonadota</taxon>
        <taxon>Gammaproteobacteria</taxon>
        <taxon>Natronospirales</taxon>
        <taxon>Natronospiraceae</taxon>
        <taxon>Natronospira</taxon>
    </lineage>
</organism>
<proteinExistence type="predicted"/>
<evidence type="ECO:0000313" key="1">
    <source>
        <dbReference type="EMBL" id="MCP1727226.1"/>
    </source>
</evidence>
<dbReference type="Proteomes" id="UP001523550">
    <property type="component" value="Unassembled WGS sequence"/>
</dbReference>
<gene>
    <name evidence="1" type="ORF">J2T60_001191</name>
</gene>
<protein>
    <submittedName>
        <fullName evidence="1">Uncharacterized protein</fullName>
    </submittedName>
</protein>
<evidence type="ECO:0000313" key="2">
    <source>
        <dbReference type="Proteomes" id="UP001523550"/>
    </source>
</evidence>
<dbReference type="EMBL" id="JALJYF010000001">
    <property type="protein sequence ID" value="MCP1727226.1"/>
    <property type="molecule type" value="Genomic_DNA"/>
</dbReference>
<accession>A0ABT1G7E1</accession>
<keyword evidence="2" id="KW-1185">Reference proteome</keyword>
<dbReference type="RefSeq" id="WP_253446800.1">
    <property type="nucleotide sequence ID" value="NZ_JALJYF010000001.1"/>
</dbReference>
<reference evidence="1 2" key="1">
    <citation type="submission" date="2022-03" db="EMBL/GenBank/DDBJ databases">
        <title>Genomic Encyclopedia of Type Strains, Phase III (KMG-III): the genomes of soil and plant-associated and newly described type strains.</title>
        <authorList>
            <person name="Whitman W."/>
        </authorList>
    </citation>
    <scope>NUCLEOTIDE SEQUENCE [LARGE SCALE GENOMIC DNA]</scope>
    <source>
        <strain evidence="1 2">BSker1</strain>
    </source>
</reference>
<sequence length="164" mass="18666">MEIYLLDHGPHSSLALPRQSGGMVRYKYCDWRWCVQGRRHPLSGTAALFWPTASGLGRGQHPDVDGREGLEKLAPEGISRVHPLKADAEKAMALKQRLDSHFEEADEEPTYNTEFAMAFVSYPSGYWLAHQSNLIIAQWLREMGFEVQSLPLSFAWRIVSTDEY</sequence>